<evidence type="ECO:0000256" key="1">
    <source>
        <dbReference type="SAM" id="Phobius"/>
    </source>
</evidence>
<feature type="transmembrane region" description="Helical" evidence="1">
    <location>
        <begin position="99"/>
        <end position="117"/>
    </location>
</feature>
<keyword evidence="1" id="KW-1133">Transmembrane helix</keyword>
<evidence type="ECO:0000313" key="2">
    <source>
        <dbReference type="EMBL" id="UOE34113.1"/>
    </source>
</evidence>
<keyword evidence="3" id="KW-1185">Reference proteome</keyword>
<gene>
    <name evidence="2" type="ORF">MTP16_00330</name>
</gene>
<protein>
    <submittedName>
        <fullName evidence="2">Uncharacterized protein</fullName>
    </submittedName>
</protein>
<keyword evidence="1" id="KW-0812">Transmembrane</keyword>
<name>A0ABY4B4N9_9BACT</name>
<proteinExistence type="predicted"/>
<keyword evidence="1" id="KW-0472">Membrane</keyword>
<feature type="transmembrane region" description="Helical" evidence="1">
    <location>
        <begin position="37"/>
        <end position="54"/>
    </location>
</feature>
<evidence type="ECO:0000313" key="3">
    <source>
        <dbReference type="Proteomes" id="UP000831390"/>
    </source>
</evidence>
<sequence length="129" mass="14879">MKMKLVFADKRIYWVVLAVLSLTLIAHVLLLNRKFELSTLLHVLWVSSIIYLIYIRSSKALLNIKLWIIVALIASPVLRMAGRFMNEMIQDSAASQVEFYLYRLLSVFVGLILLNWVRNTVTLEGDNPN</sequence>
<dbReference type="RefSeq" id="WP_243514838.1">
    <property type="nucleotide sequence ID" value="NZ_CP094534.1"/>
</dbReference>
<dbReference type="EMBL" id="CP094534">
    <property type="protein sequence ID" value="UOE34113.1"/>
    <property type="molecule type" value="Genomic_DNA"/>
</dbReference>
<dbReference type="Proteomes" id="UP000831390">
    <property type="component" value="Chromosome"/>
</dbReference>
<accession>A0ABY4B4N9</accession>
<reference evidence="2 3" key="1">
    <citation type="submission" date="2022-03" db="EMBL/GenBank/DDBJ databases">
        <title>Hymenobactersp. isolated from the air.</title>
        <authorList>
            <person name="Won M."/>
            <person name="Kwon S.-W."/>
        </authorList>
    </citation>
    <scope>NUCLEOTIDE SEQUENCE [LARGE SCALE GENOMIC DNA]</scope>
    <source>
        <strain evidence="2 3">KACC 22596</strain>
    </source>
</reference>
<feature type="transmembrane region" description="Helical" evidence="1">
    <location>
        <begin position="60"/>
        <end position="78"/>
    </location>
</feature>
<organism evidence="2 3">
    <name type="scientific">Hymenobacter monticola</name>
    <dbReference type="NCBI Taxonomy" id="1705399"/>
    <lineage>
        <taxon>Bacteria</taxon>
        <taxon>Pseudomonadati</taxon>
        <taxon>Bacteroidota</taxon>
        <taxon>Cytophagia</taxon>
        <taxon>Cytophagales</taxon>
        <taxon>Hymenobacteraceae</taxon>
        <taxon>Hymenobacter</taxon>
    </lineage>
</organism>
<feature type="transmembrane region" description="Helical" evidence="1">
    <location>
        <begin position="12"/>
        <end position="30"/>
    </location>
</feature>